<evidence type="ECO:0000313" key="1">
    <source>
        <dbReference type="EMBL" id="WAC03470.1"/>
    </source>
</evidence>
<evidence type="ECO:0000313" key="2">
    <source>
        <dbReference type="Proteomes" id="UP001164705"/>
    </source>
</evidence>
<dbReference type="AlphaFoldDB" id="A0A9E8SI93"/>
<name>A0A9E8SI93_9FLAO</name>
<sequence>MTIDMLYEHPLFFDALESVDSVEKPLYYSFFEQNIRLTKAMTALKESLTASNKTIIELEIKLKEAHLLALHEKWEAEGSKQNIESEILETIKDEFNRFVNKQTKIKSHLLFPKTHHTDYFPSFCSPKKLYKSDELEWTKIKINTPNFKGCLKT</sequence>
<reference evidence="1" key="1">
    <citation type="submission" date="2022-11" db="EMBL/GenBank/DDBJ databases">
        <title>Lacinutrix neustonica HL-RS19T sp. nov., isolated from the surface microlayer sample of brackish Lake Shihwa.</title>
        <authorList>
            <person name="Choi J.Y."/>
            <person name="Hwang C.Y."/>
        </authorList>
    </citation>
    <scope>NUCLEOTIDE SEQUENCE</scope>
    <source>
        <strain evidence="1">HL-RS19</strain>
    </source>
</reference>
<gene>
    <name evidence="1" type="ORF">N7U66_08265</name>
</gene>
<proteinExistence type="predicted"/>
<accession>A0A9E8SI93</accession>
<dbReference type="KEGG" id="lnu:N7U66_08265"/>
<organism evidence="1 2">
    <name type="scientific">Lacinutrix neustonica</name>
    <dbReference type="NCBI Taxonomy" id="2980107"/>
    <lineage>
        <taxon>Bacteria</taxon>
        <taxon>Pseudomonadati</taxon>
        <taxon>Bacteroidota</taxon>
        <taxon>Flavobacteriia</taxon>
        <taxon>Flavobacteriales</taxon>
        <taxon>Flavobacteriaceae</taxon>
        <taxon>Lacinutrix</taxon>
    </lineage>
</organism>
<dbReference type="RefSeq" id="WP_267678054.1">
    <property type="nucleotide sequence ID" value="NZ_CP113088.1"/>
</dbReference>
<dbReference type="Proteomes" id="UP001164705">
    <property type="component" value="Chromosome"/>
</dbReference>
<protein>
    <submittedName>
        <fullName evidence="1">Uncharacterized protein</fullName>
    </submittedName>
</protein>
<keyword evidence="2" id="KW-1185">Reference proteome</keyword>
<dbReference type="EMBL" id="CP113088">
    <property type="protein sequence ID" value="WAC03470.1"/>
    <property type="molecule type" value="Genomic_DNA"/>
</dbReference>